<comment type="caution">
    <text evidence="2">The sequence shown here is derived from an EMBL/GenBank/DDBJ whole genome shotgun (WGS) entry which is preliminary data.</text>
</comment>
<accession>A0ABX0AEN2</accession>
<dbReference type="RefSeq" id="WP_162350729.1">
    <property type="nucleotide sequence ID" value="NZ_QOVG01000011.1"/>
</dbReference>
<evidence type="ECO:0000313" key="3">
    <source>
        <dbReference type="Proteomes" id="UP001429354"/>
    </source>
</evidence>
<dbReference type="CDD" id="cd01038">
    <property type="entry name" value="Endonuclease_DUF559"/>
    <property type="match status" value="1"/>
</dbReference>
<dbReference type="InterPro" id="IPR007569">
    <property type="entry name" value="DUF559"/>
</dbReference>
<evidence type="ECO:0000259" key="1">
    <source>
        <dbReference type="Pfam" id="PF04480"/>
    </source>
</evidence>
<keyword evidence="3" id="KW-1185">Reference proteome</keyword>
<name>A0ABX0AEN2_9GAMM</name>
<dbReference type="PANTHER" id="PTHR38590:SF1">
    <property type="entry name" value="BLL0828 PROTEIN"/>
    <property type="match status" value="1"/>
</dbReference>
<dbReference type="EMBL" id="QOVG01000011">
    <property type="protein sequence ID" value="NDK40069.1"/>
    <property type="molecule type" value="Genomic_DNA"/>
</dbReference>
<dbReference type="Pfam" id="PF04480">
    <property type="entry name" value="DUF559"/>
    <property type="match status" value="1"/>
</dbReference>
<protein>
    <submittedName>
        <fullName evidence="2">DUF559 domain-containing protein</fullName>
    </submittedName>
</protein>
<dbReference type="Gene3D" id="3.40.960.10">
    <property type="entry name" value="VSR Endonuclease"/>
    <property type="match status" value="1"/>
</dbReference>
<proteinExistence type="predicted"/>
<reference evidence="2 3" key="1">
    <citation type="submission" date="2018-07" db="EMBL/GenBank/DDBJ databases">
        <title>Whole genome Sequencing of Pseudoxanthomonas gei KCTC 32298 (T).</title>
        <authorList>
            <person name="Kumar S."/>
            <person name="Bansal K."/>
            <person name="Kaur A."/>
            <person name="Patil P."/>
            <person name="Sharma S."/>
            <person name="Patil P.B."/>
        </authorList>
    </citation>
    <scope>NUCLEOTIDE SEQUENCE [LARGE SCALE GENOMIC DNA]</scope>
    <source>
        <strain evidence="2 3">KCTC 32298</strain>
    </source>
</reference>
<sequence>MRAKRDQGKERMLGRQQTDAELLVWQCLRGRRLHECKFRRRHRAGPFYLDFVCLELGLIIELDGNEPLEPRQQHADDLRTLYLERMGYRVLRFWNDEVLRDSGAVLDEIEREARAPRGK</sequence>
<dbReference type="InterPro" id="IPR011335">
    <property type="entry name" value="Restrct_endonuc-II-like"/>
</dbReference>
<organism evidence="2 3">
    <name type="scientific">Pseudoxanthomonas gei</name>
    <dbReference type="NCBI Taxonomy" id="1383030"/>
    <lineage>
        <taxon>Bacteria</taxon>
        <taxon>Pseudomonadati</taxon>
        <taxon>Pseudomonadota</taxon>
        <taxon>Gammaproteobacteria</taxon>
        <taxon>Lysobacterales</taxon>
        <taxon>Lysobacteraceae</taxon>
        <taxon>Pseudoxanthomonas</taxon>
    </lineage>
</organism>
<dbReference type="SUPFAM" id="SSF52980">
    <property type="entry name" value="Restriction endonuclease-like"/>
    <property type="match status" value="1"/>
</dbReference>
<dbReference type="InterPro" id="IPR047216">
    <property type="entry name" value="Endonuclease_DUF559_bact"/>
</dbReference>
<dbReference type="Proteomes" id="UP001429354">
    <property type="component" value="Unassembled WGS sequence"/>
</dbReference>
<dbReference type="PANTHER" id="PTHR38590">
    <property type="entry name" value="BLL0828 PROTEIN"/>
    <property type="match status" value="1"/>
</dbReference>
<feature type="domain" description="DUF559" evidence="1">
    <location>
        <begin position="9"/>
        <end position="112"/>
    </location>
</feature>
<evidence type="ECO:0000313" key="2">
    <source>
        <dbReference type="EMBL" id="NDK40069.1"/>
    </source>
</evidence>
<gene>
    <name evidence="2" type="ORF">DT603_14595</name>
</gene>